<evidence type="ECO:0000313" key="1">
    <source>
        <dbReference type="EMBL" id="GAU24791.1"/>
    </source>
</evidence>
<name>A0A2Z6LYP8_TRISU</name>
<dbReference type="EMBL" id="DF973297">
    <property type="protein sequence ID" value="GAU24791.1"/>
    <property type="molecule type" value="Genomic_DNA"/>
</dbReference>
<keyword evidence="2" id="KW-1185">Reference proteome</keyword>
<sequence>MMVVEMFSLGWGVDGEAWKWQRQLWAWEEEMLRECQTLLLNFTLQVHSSDRWQWQPNPVDGYTVRGAYQLLTSHDSATMDGRVGSSSNHLLQYLWTPVDFSMLVDRRHLGFYHFHTRSICSVYMVGRWISGAAFLYAAHLAGVCLSHVDGKKSSLISRLNKQFPSVAGQDQAFLL</sequence>
<evidence type="ECO:0000313" key="2">
    <source>
        <dbReference type="Proteomes" id="UP000242715"/>
    </source>
</evidence>
<dbReference type="AlphaFoldDB" id="A0A2Z6LYP8"/>
<organism evidence="1 2">
    <name type="scientific">Trifolium subterraneum</name>
    <name type="common">Subterranean clover</name>
    <dbReference type="NCBI Taxonomy" id="3900"/>
    <lineage>
        <taxon>Eukaryota</taxon>
        <taxon>Viridiplantae</taxon>
        <taxon>Streptophyta</taxon>
        <taxon>Embryophyta</taxon>
        <taxon>Tracheophyta</taxon>
        <taxon>Spermatophyta</taxon>
        <taxon>Magnoliopsida</taxon>
        <taxon>eudicotyledons</taxon>
        <taxon>Gunneridae</taxon>
        <taxon>Pentapetalae</taxon>
        <taxon>rosids</taxon>
        <taxon>fabids</taxon>
        <taxon>Fabales</taxon>
        <taxon>Fabaceae</taxon>
        <taxon>Papilionoideae</taxon>
        <taxon>50 kb inversion clade</taxon>
        <taxon>NPAAA clade</taxon>
        <taxon>Hologalegina</taxon>
        <taxon>IRL clade</taxon>
        <taxon>Trifolieae</taxon>
        <taxon>Trifolium</taxon>
    </lineage>
</organism>
<dbReference type="Proteomes" id="UP000242715">
    <property type="component" value="Unassembled WGS sequence"/>
</dbReference>
<accession>A0A2Z6LYP8</accession>
<protein>
    <submittedName>
        <fullName evidence="1">Uncharacterized protein</fullName>
    </submittedName>
</protein>
<proteinExistence type="predicted"/>
<gene>
    <name evidence="1" type="ORF">TSUD_157040</name>
</gene>
<reference evidence="2" key="1">
    <citation type="journal article" date="2017" name="Front. Plant Sci.">
        <title>Climate Clever Clovers: New Paradigm to Reduce the Environmental Footprint of Ruminants by Breeding Low Methanogenic Forages Utilizing Haplotype Variation.</title>
        <authorList>
            <person name="Kaur P."/>
            <person name="Appels R."/>
            <person name="Bayer P.E."/>
            <person name="Keeble-Gagnere G."/>
            <person name="Wang J."/>
            <person name="Hirakawa H."/>
            <person name="Shirasawa K."/>
            <person name="Vercoe P."/>
            <person name="Stefanova K."/>
            <person name="Durmic Z."/>
            <person name="Nichols P."/>
            <person name="Revell C."/>
            <person name="Isobe S.N."/>
            <person name="Edwards D."/>
            <person name="Erskine W."/>
        </authorList>
    </citation>
    <scope>NUCLEOTIDE SEQUENCE [LARGE SCALE GENOMIC DNA]</scope>
    <source>
        <strain evidence="2">cv. Daliak</strain>
    </source>
</reference>